<accession>A0A914CMX5</accession>
<dbReference type="Gene3D" id="3.20.20.80">
    <property type="entry name" value="Glycosidases"/>
    <property type="match status" value="1"/>
</dbReference>
<name>A0A914CMX5_9BILA</name>
<proteinExistence type="predicted"/>
<keyword evidence="2" id="KW-1185">Reference proteome</keyword>
<dbReference type="WBParaSite" id="ACRNAN_scaffold12577.g19466.t1">
    <property type="protein sequence ID" value="ACRNAN_scaffold12577.g19466.t1"/>
    <property type="gene ID" value="ACRNAN_scaffold12577.g19466"/>
</dbReference>
<reference evidence="3" key="1">
    <citation type="submission" date="2022-11" db="UniProtKB">
        <authorList>
            <consortium name="WormBaseParasite"/>
        </authorList>
    </citation>
    <scope>IDENTIFICATION</scope>
</reference>
<feature type="chain" id="PRO_5037115200" evidence="1">
    <location>
        <begin position="20"/>
        <end position="422"/>
    </location>
</feature>
<dbReference type="Proteomes" id="UP000887540">
    <property type="component" value="Unplaced"/>
</dbReference>
<evidence type="ECO:0000256" key="1">
    <source>
        <dbReference type="SAM" id="SignalP"/>
    </source>
</evidence>
<sequence>MKLTLSCIVFLVGVYFVQCTNYANVPLKSQINQVNPMIGLVFWDDVPEYYGSSFPYTALSMEYFYLPVNKLVVGRTNGVIQYNWTFIENKLTRIASRGHQAIFRPYYEYPGLPTAVPAFLKSILGYQGQVFNGEEFMDWRSPDLQAMHLDMFTKLAQRYDNDNRVAFVESGFGFWSEYHISDGPDMVLGYNFPSGDFQQKSITLITSLFKNTPVLYSIDIADIYDGQCPVFNSIKNLPFGSFDDSAFAKDSQDWNDGNKQRLGWTRYQTQPLGGEIAYEDNVQQHALDINGPEGTPLPTYVANYHYTFLIANDQVNYKYNGPLTQFQRIQQVGQTFGYKFTITSFQTNGTHTQVVVKNTGVAPAYKDMYLQVSGVQSTVSLKRLQPGNSSTVVVQVSTNAPTLKIVSPWITSKQTIQYEANL</sequence>
<evidence type="ECO:0000313" key="2">
    <source>
        <dbReference type="Proteomes" id="UP000887540"/>
    </source>
</evidence>
<keyword evidence="1" id="KW-0732">Signal</keyword>
<dbReference type="AlphaFoldDB" id="A0A914CMX5"/>
<organism evidence="2 3">
    <name type="scientific">Acrobeloides nanus</name>
    <dbReference type="NCBI Taxonomy" id="290746"/>
    <lineage>
        <taxon>Eukaryota</taxon>
        <taxon>Metazoa</taxon>
        <taxon>Ecdysozoa</taxon>
        <taxon>Nematoda</taxon>
        <taxon>Chromadorea</taxon>
        <taxon>Rhabditida</taxon>
        <taxon>Tylenchina</taxon>
        <taxon>Cephalobomorpha</taxon>
        <taxon>Cephaloboidea</taxon>
        <taxon>Cephalobidae</taxon>
        <taxon>Acrobeloides</taxon>
    </lineage>
</organism>
<evidence type="ECO:0000313" key="3">
    <source>
        <dbReference type="WBParaSite" id="ACRNAN_scaffold12577.g19466.t1"/>
    </source>
</evidence>
<feature type="signal peptide" evidence="1">
    <location>
        <begin position="1"/>
        <end position="19"/>
    </location>
</feature>
<protein>
    <submittedName>
        <fullName evidence="3">DUF4832 domain-containing protein</fullName>
    </submittedName>
</protein>